<sequence>MFRLLLTCLFLFDIRFTTTLQVADTVEKIKNATGIYNVEITHNETVLELPKSGESLTFFSMVVPVSGFTYRIESPNPKYVLAYLTYDFDDPLLTNQTLIFSRQDRRNVIIKMYAGGEYPTVGRALERYGYLTSLTIVHPNGTVMMEPLDDIEDVYQFPSLENAPVFGTDRCILNLRLSWDGCRVPLKIRFPLTVSFLSNDTNVETTTTEFPSTTEQYEVNTTTSKTRLLRDKWWLIVDISSSFVIVTGLISGFIIYQLLQFFNGVDPTTVPTTSSLEPSNDIASPEEQHKESSATHPDVQKSSVSFEPQPQ</sequence>
<keyword evidence="4" id="KW-1185">Reference proteome</keyword>
<evidence type="ECO:0000256" key="2">
    <source>
        <dbReference type="SAM" id="Phobius"/>
    </source>
</evidence>
<name>A0A7E4URW6_PANRE</name>
<evidence type="ECO:0000313" key="4">
    <source>
        <dbReference type="Proteomes" id="UP000492821"/>
    </source>
</evidence>
<evidence type="ECO:0000256" key="3">
    <source>
        <dbReference type="SAM" id="SignalP"/>
    </source>
</evidence>
<feature type="chain" id="PRO_5029012583" evidence="3">
    <location>
        <begin position="20"/>
        <end position="311"/>
    </location>
</feature>
<accession>A0A7E4URW6</accession>
<feature type="region of interest" description="Disordered" evidence="1">
    <location>
        <begin position="272"/>
        <end position="311"/>
    </location>
</feature>
<feature type="compositionally biased region" description="Polar residues" evidence="1">
    <location>
        <begin position="300"/>
        <end position="311"/>
    </location>
</feature>
<proteinExistence type="predicted"/>
<organism evidence="4 5">
    <name type="scientific">Panagrellus redivivus</name>
    <name type="common">Microworm</name>
    <dbReference type="NCBI Taxonomy" id="6233"/>
    <lineage>
        <taxon>Eukaryota</taxon>
        <taxon>Metazoa</taxon>
        <taxon>Ecdysozoa</taxon>
        <taxon>Nematoda</taxon>
        <taxon>Chromadorea</taxon>
        <taxon>Rhabditida</taxon>
        <taxon>Tylenchina</taxon>
        <taxon>Panagrolaimomorpha</taxon>
        <taxon>Panagrolaimoidea</taxon>
        <taxon>Panagrolaimidae</taxon>
        <taxon>Panagrellus</taxon>
    </lineage>
</organism>
<reference evidence="4" key="1">
    <citation type="journal article" date="2013" name="Genetics">
        <title>The draft genome and transcriptome of Panagrellus redivivus are shaped by the harsh demands of a free-living lifestyle.</title>
        <authorList>
            <person name="Srinivasan J."/>
            <person name="Dillman A.R."/>
            <person name="Macchietto M.G."/>
            <person name="Heikkinen L."/>
            <person name="Lakso M."/>
            <person name="Fracchia K.M."/>
            <person name="Antoshechkin I."/>
            <person name="Mortazavi A."/>
            <person name="Wong G."/>
            <person name="Sternberg P.W."/>
        </authorList>
    </citation>
    <scope>NUCLEOTIDE SEQUENCE [LARGE SCALE GENOMIC DNA]</scope>
    <source>
        <strain evidence="4">MT8872</strain>
    </source>
</reference>
<keyword evidence="2" id="KW-0472">Membrane</keyword>
<protein>
    <submittedName>
        <fullName evidence="5">Fgf-3</fullName>
    </submittedName>
</protein>
<feature type="signal peptide" evidence="3">
    <location>
        <begin position="1"/>
        <end position="19"/>
    </location>
</feature>
<keyword evidence="2" id="KW-1133">Transmembrane helix</keyword>
<dbReference type="WBParaSite" id="Pan_g11753.t1">
    <property type="protein sequence ID" value="Pan_g11753.t1"/>
    <property type="gene ID" value="Pan_g11753"/>
</dbReference>
<dbReference type="Proteomes" id="UP000492821">
    <property type="component" value="Unassembled WGS sequence"/>
</dbReference>
<evidence type="ECO:0000256" key="1">
    <source>
        <dbReference type="SAM" id="MobiDB-lite"/>
    </source>
</evidence>
<reference evidence="5" key="2">
    <citation type="submission" date="2020-10" db="UniProtKB">
        <authorList>
            <consortium name="WormBaseParasite"/>
        </authorList>
    </citation>
    <scope>IDENTIFICATION</scope>
</reference>
<evidence type="ECO:0000313" key="5">
    <source>
        <dbReference type="WBParaSite" id="Pan_g11753.t1"/>
    </source>
</evidence>
<keyword evidence="3" id="KW-0732">Signal</keyword>
<feature type="compositionally biased region" description="Polar residues" evidence="1">
    <location>
        <begin position="272"/>
        <end position="282"/>
    </location>
</feature>
<dbReference type="AlphaFoldDB" id="A0A7E4URW6"/>
<feature type="transmembrane region" description="Helical" evidence="2">
    <location>
        <begin position="233"/>
        <end position="256"/>
    </location>
</feature>
<keyword evidence="2" id="KW-0812">Transmembrane</keyword>